<protein>
    <recommendedName>
        <fullName evidence="4">HTH lacI-type domain-containing protein</fullName>
    </recommendedName>
</protein>
<sequence>MKVTAKTISEQLGISIATVDRALNNRKGVSPKTSKKILEKAEELNYIPNKSASFLSRKKQVLIAFVFPEFPEYFWNEIELGIKSAVADFQDYGFYIETIRTKKFDIEEQLETVQEIINSEKYDGLVLSPIDDFPFIDIINKGIERGIPIYTLNTDSPLSKRISYVGADYEDSGKLAGDLLDKFTPNSKKIALITDQINTLEVKKQEVTDAKDSLKQSSRLRSRHSLQIKQKVHGFKEYMRKCNDKKQIYSFEIESNNLIPSIMSLKDELSDMDGIYVASGVLVEVATCLEQMNFNNMPVLLGHDMSEEIHQFFIRGIVTASICQDPVHQGYLSVRKVFNHLMLDIPIEQSRDIVKLEIVTKGNVKYYIHK</sequence>
<evidence type="ECO:0000256" key="1">
    <source>
        <dbReference type="ARBA" id="ARBA00023015"/>
    </source>
</evidence>
<dbReference type="GO" id="GO:0003700">
    <property type="term" value="F:DNA-binding transcription factor activity"/>
    <property type="evidence" value="ECO:0007669"/>
    <property type="project" value="TreeGrafter"/>
</dbReference>
<dbReference type="AlphaFoldDB" id="A0A3A9K5Z7"/>
<evidence type="ECO:0000313" key="5">
    <source>
        <dbReference type="EMBL" id="RKL65731.1"/>
    </source>
</evidence>
<organism evidence="5 6">
    <name type="scientific">Salipaludibacillus neizhouensis</name>
    <dbReference type="NCBI Taxonomy" id="885475"/>
    <lineage>
        <taxon>Bacteria</taxon>
        <taxon>Bacillati</taxon>
        <taxon>Bacillota</taxon>
        <taxon>Bacilli</taxon>
        <taxon>Bacillales</taxon>
        <taxon>Bacillaceae</taxon>
    </lineage>
</organism>
<keyword evidence="3" id="KW-0804">Transcription</keyword>
<name>A0A3A9K5Z7_9BACI</name>
<dbReference type="CDD" id="cd01392">
    <property type="entry name" value="HTH_LacI"/>
    <property type="match status" value="1"/>
</dbReference>
<dbReference type="Gene3D" id="3.40.50.2300">
    <property type="match status" value="2"/>
</dbReference>
<dbReference type="EMBL" id="PDOE01000012">
    <property type="protein sequence ID" value="RKL65731.1"/>
    <property type="molecule type" value="Genomic_DNA"/>
</dbReference>
<keyword evidence="6" id="KW-1185">Reference proteome</keyword>
<dbReference type="PANTHER" id="PTHR30146">
    <property type="entry name" value="LACI-RELATED TRANSCRIPTIONAL REPRESSOR"/>
    <property type="match status" value="1"/>
</dbReference>
<dbReference type="SMART" id="SM00354">
    <property type="entry name" value="HTH_LACI"/>
    <property type="match status" value="1"/>
</dbReference>
<dbReference type="OrthoDB" id="569491at2"/>
<dbReference type="GO" id="GO:0000976">
    <property type="term" value="F:transcription cis-regulatory region binding"/>
    <property type="evidence" value="ECO:0007669"/>
    <property type="project" value="TreeGrafter"/>
</dbReference>
<reference evidence="5 6" key="1">
    <citation type="submission" date="2017-10" db="EMBL/GenBank/DDBJ databases">
        <title>Bacillus sp. nov., a halophilic bacterium isolated from a Keqin Lake.</title>
        <authorList>
            <person name="Wang H."/>
        </authorList>
    </citation>
    <scope>NUCLEOTIDE SEQUENCE [LARGE SCALE GENOMIC DNA]</scope>
    <source>
        <strain evidence="5 6">KCTC 13187</strain>
    </source>
</reference>
<dbReference type="InterPro" id="IPR000843">
    <property type="entry name" value="HTH_LacI"/>
</dbReference>
<dbReference type="Pfam" id="PF00356">
    <property type="entry name" value="LacI"/>
    <property type="match status" value="1"/>
</dbReference>
<proteinExistence type="predicted"/>
<evidence type="ECO:0000256" key="2">
    <source>
        <dbReference type="ARBA" id="ARBA00023125"/>
    </source>
</evidence>
<evidence type="ECO:0000313" key="6">
    <source>
        <dbReference type="Proteomes" id="UP000281498"/>
    </source>
</evidence>
<dbReference type="InterPro" id="IPR010982">
    <property type="entry name" value="Lambda_DNA-bd_dom_sf"/>
</dbReference>
<dbReference type="Pfam" id="PF13407">
    <property type="entry name" value="Peripla_BP_4"/>
    <property type="match status" value="1"/>
</dbReference>
<dbReference type="CDD" id="cd06307">
    <property type="entry name" value="PBP1_sugar_binding"/>
    <property type="match status" value="1"/>
</dbReference>
<feature type="domain" description="HTH lacI-type" evidence="4">
    <location>
        <begin position="3"/>
        <end position="57"/>
    </location>
</feature>
<comment type="caution">
    <text evidence="5">The sequence shown here is derived from an EMBL/GenBank/DDBJ whole genome shotgun (WGS) entry which is preliminary data.</text>
</comment>
<dbReference type="Gene3D" id="1.10.260.40">
    <property type="entry name" value="lambda repressor-like DNA-binding domains"/>
    <property type="match status" value="1"/>
</dbReference>
<gene>
    <name evidence="5" type="ORF">CR203_18945</name>
</gene>
<dbReference type="InterPro" id="IPR028082">
    <property type="entry name" value="Peripla_BP_I"/>
</dbReference>
<evidence type="ECO:0000256" key="3">
    <source>
        <dbReference type="ARBA" id="ARBA00023163"/>
    </source>
</evidence>
<dbReference type="PANTHER" id="PTHR30146:SF144">
    <property type="entry name" value="LACI-FAMILY TRANSCRIPTION REGULATOR"/>
    <property type="match status" value="1"/>
</dbReference>
<evidence type="ECO:0000259" key="4">
    <source>
        <dbReference type="PROSITE" id="PS50932"/>
    </source>
</evidence>
<dbReference type="RefSeq" id="WP_110937778.1">
    <property type="nucleotide sequence ID" value="NZ_KZ614147.1"/>
</dbReference>
<dbReference type="PROSITE" id="PS50932">
    <property type="entry name" value="HTH_LACI_2"/>
    <property type="match status" value="1"/>
</dbReference>
<dbReference type="InterPro" id="IPR025997">
    <property type="entry name" value="SBP_2_dom"/>
</dbReference>
<dbReference type="Proteomes" id="UP000281498">
    <property type="component" value="Unassembled WGS sequence"/>
</dbReference>
<dbReference type="SUPFAM" id="SSF47413">
    <property type="entry name" value="lambda repressor-like DNA-binding domains"/>
    <property type="match status" value="1"/>
</dbReference>
<keyword evidence="2" id="KW-0238">DNA-binding</keyword>
<dbReference type="SUPFAM" id="SSF53822">
    <property type="entry name" value="Periplasmic binding protein-like I"/>
    <property type="match status" value="1"/>
</dbReference>
<accession>A0A3A9K5Z7</accession>
<keyword evidence="1" id="KW-0805">Transcription regulation</keyword>